<dbReference type="InterPro" id="IPR000571">
    <property type="entry name" value="Znf_CCCH"/>
</dbReference>
<sequence>MADAVVQPSAALKTMEREYKSKSVEMTILFENLLKLLSEKEAECENLKYDLQDQTESRRHWHKRAADAEGRIASVQHVLVLVDGNQTFFKPDVIRAGARGVRGAIETLVAEAKAFARAQHKNDLSDNLSAIVHIFVDVGSLADDLSTANLLPEPDQLWAFIQDASKLEPGITITDCGSGHDAVDAKMKHFYELYLENCHCRHLFLALGRETDYYNVLSTYADDEFTRLKTSLVKPSQGLPDKYNLPFDTVEFSCLESVRRQTISFEDTVPKVKGTPSAVSRSASAQGPSMPHFEGNTRVTPRDSLNAISPAFIASPPAGPRNPLGRLDAYGAVVRVNGTPPATSGRPASGYVQSPAPGSSSPPIGQAAPSPFNPGPASALVQGPEEALAFRHAPPAVIAHTSSEPATVQTPAPVSEDAFKDYRDANSNVDKVEDVSSAAVVKLDISSHSSSQSKKSAEQSWESATANDYAPAPNPAPWTVDEPMAQPASHEFNEPQTYSRKNNNNFTRRHPREGGGGGGGGGGGRQDRSNGGQQSGRRLPRQFKGSYDDMMSTQGSSASPRPATTSMSSSAMSKSTDFANSFTRQDVTKPEPNPQARPVYAPIALNALNQRIDLKLPRPAPADEEAFKLRTNNRHLCNEHHMRGQCSNIKCTYDNEEISDGVYLALRNTARLTPCNQGSGCRQHDCYLGHHCPNVSRVSACGRPSCPFKSKNLHDILDLKIVEMIEPSKKEELPIEELI</sequence>
<dbReference type="EMBL" id="KB822707">
    <property type="protein sequence ID" value="ETI20628.1"/>
    <property type="molecule type" value="Genomic_DNA"/>
</dbReference>
<reference evidence="6 7" key="1">
    <citation type="submission" date="2013-03" db="EMBL/GenBank/DDBJ databases">
        <title>The Genome Sequence of Cladophialophora carrionii CBS 160.54.</title>
        <authorList>
            <consortium name="The Broad Institute Genomics Platform"/>
            <person name="Cuomo C."/>
            <person name="de Hoog S."/>
            <person name="Gorbushina A."/>
            <person name="Walker B."/>
            <person name="Young S.K."/>
            <person name="Zeng Q."/>
            <person name="Gargeya S."/>
            <person name="Fitzgerald M."/>
            <person name="Haas B."/>
            <person name="Abouelleil A."/>
            <person name="Allen A.W."/>
            <person name="Alvarado L."/>
            <person name="Arachchi H.M."/>
            <person name="Berlin A.M."/>
            <person name="Chapman S.B."/>
            <person name="Gainer-Dewar J."/>
            <person name="Goldberg J."/>
            <person name="Griggs A."/>
            <person name="Gujja S."/>
            <person name="Hansen M."/>
            <person name="Howarth C."/>
            <person name="Imamovic A."/>
            <person name="Ireland A."/>
            <person name="Larimer J."/>
            <person name="McCowan C."/>
            <person name="Murphy C."/>
            <person name="Pearson M."/>
            <person name="Poon T.W."/>
            <person name="Priest M."/>
            <person name="Roberts A."/>
            <person name="Saif S."/>
            <person name="Shea T."/>
            <person name="Sisk P."/>
            <person name="Sykes S."/>
            <person name="Wortman J."/>
            <person name="Nusbaum C."/>
            <person name="Birren B."/>
        </authorList>
    </citation>
    <scope>NUCLEOTIDE SEQUENCE [LARGE SCALE GENOMIC DNA]</scope>
    <source>
        <strain evidence="6 7">CBS 160.54</strain>
    </source>
</reference>
<feature type="region of interest" description="Disordered" evidence="2">
    <location>
        <begin position="444"/>
        <end position="576"/>
    </location>
</feature>
<dbReference type="PANTHER" id="PTHR37543:SF1">
    <property type="entry name" value="CCCH ZINC FINGER DNA BINDING PROTEIN (AFU_ORTHOLOGUE AFUA_5G12760)"/>
    <property type="match status" value="1"/>
</dbReference>
<gene>
    <name evidence="6" type="ORF">G647_06970</name>
</gene>
<keyword evidence="1" id="KW-0175">Coiled coil</keyword>
<dbReference type="VEuPathDB" id="FungiDB:G647_06970"/>
<dbReference type="HOGENOM" id="CLU_026575_0_0_1"/>
<evidence type="ECO:0000313" key="6">
    <source>
        <dbReference type="EMBL" id="ETI20628.1"/>
    </source>
</evidence>
<evidence type="ECO:0000256" key="1">
    <source>
        <dbReference type="SAM" id="Coils"/>
    </source>
</evidence>
<feature type="region of interest" description="Disordered" evidence="2">
    <location>
        <begin position="338"/>
        <end position="381"/>
    </location>
</feature>
<evidence type="ECO:0000259" key="3">
    <source>
        <dbReference type="Pfam" id="PF25540"/>
    </source>
</evidence>
<feature type="compositionally biased region" description="Polar residues" evidence="2">
    <location>
        <begin position="277"/>
        <end position="287"/>
    </location>
</feature>
<dbReference type="GeneID" id="19985463"/>
<name>V9D2V9_9EURO</name>
<evidence type="ECO:0000259" key="4">
    <source>
        <dbReference type="Pfam" id="PF25542"/>
    </source>
</evidence>
<feature type="domain" description="C3H1-type" evidence="4">
    <location>
        <begin position="630"/>
        <end position="654"/>
    </location>
</feature>
<evidence type="ECO:0000313" key="7">
    <source>
        <dbReference type="Proteomes" id="UP000030678"/>
    </source>
</evidence>
<feature type="compositionally biased region" description="Gly residues" evidence="2">
    <location>
        <begin position="514"/>
        <end position="524"/>
    </location>
</feature>
<dbReference type="Proteomes" id="UP000030678">
    <property type="component" value="Unassembled WGS sequence"/>
</dbReference>
<feature type="coiled-coil region" evidence="1">
    <location>
        <begin position="30"/>
        <end position="57"/>
    </location>
</feature>
<feature type="compositionally biased region" description="Low complexity" evidence="2">
    <location>
        <begin position="556"/>
        <end position="576"/>
    </location>
</feature>
<accession>V9D2V9</accession>
<dbReference type="OrthoDB" id="2270193at2759"/>
<feature type="region of interest" description="Disordered" evidence="2">
    <location>
        <begin position="273"/>
        <end position="301"/>
    </location>
</feature>
<feature type="domain" description="Tandem CCCH zinc finger" evidence="5">
    <location>
        <begin position="665"/>
        <end position="715"/>
    </location>
</feature>
<organism evidence="6 7">
    <name type="scientific">Cladophialophora carrionii CBS 160.54</name>
    <dbReference type="NCBI Taxonomy" id="1279043"/>
    <lineage>
        <taxon>Eukaryota</taxon>
        <taxon>Fungi</taxon>
        <taxon>Dikarya</taxon>
        <taxon>Ascomycota</taxon>
        <taxon>Pezizomycotina</taxon>
        <taxon>Eurotiomycetes</taxon>
        <taxon>Chaetothyriomycetidae</taxon>
        <taxon>Chaetothyriales</taxon>
        <taxon>Herpotrichiellaceae</taxon>
        <taxon>Cladophialophora</taxon>
    </lineage>
</organism>
<dbReference type="RefSeq" id="XP_008729509.1">
    <property type="nucleotide sequence ID" value="XM_008731287.1"/>
</dbReference>
<protein>
    <recommendedName>
        <fullName evidence="8">C3H1-type domain-containing protein</fullName>
    </recommendedName>
</protein>
<dbReference type="Pfam" id="PF25543">
    <property type="entry name" value="zf-CCCH_tandem"/>
    <property type="match status" value="1"/>
</dbReference>
<dbReference type="InterPro" id="IPR057654">
    <property type="entry name" value="Znf-CCCH_tandem"/>
</dbReference>
<feature type="domain" description="DUF7923" evidence="3">
    <location>
        <begin position="75"/>
        <end position="253"/>
    </location>
</feature>
<dbReference type="AlphaFoldDB" id="V9D2V9"/>
<dbReference type="Pfam" id="PF25540">
    <property type="entry name" value="DUF7923"/>
    <property type="match status" value="1"/>
</dbReference>
<evidence type="ECO:0000259" key="5">
    <source>
        <dbReference type="Pfam" id="PF25543"/>
    </source>
</evidence>
<dbReference type="PANTHER" id="PTHR37543">
    <property type="entry name" value="CCCH ZINC FINGER DNA BINDING PROTEIN (AFU_ORTHOLOGUE AFUA_5G12760)"/>
    <property type="match status" value="1"/>
</dbReference>
<dbReference type="InterPro" id="IPR057683">
    <property type="entry name" value="DUF7923"/>
</dbReference>
<evidence type="ECO:0008006" key="8">
    <source>
        <dbReference type="Google" id="ProtNLM"/>
    </source>
</evidence>
<feature type="compositionally biased region" description="Low complexity" evidence="2">
    <location>
        <begin position="446"/>
        <end position="471"/>
    </location>
</feature>
<proteinExistence type="predicted"/>
<feature type="compositionally biased region" description="Polar residues" evidence="2">
    <location>
        <begin position="494"/>
        <end position="506"/>
    </location>
</feature>
<dbReference type="Pfam" id="PF25542">
    <property type="entry name" value="zf-CCCH_12"/>
    <property type="match status" value="1"/>
</dbReference>
<evidence type="ECO:0000256" key="2">
    <source>
        <dbReference type="SAM" id="MobiDB-lite"/>
    </source>
</evidence>
<feature type="compositionally biased region" description="Low complexity" evidence="2">
    <location>
        <begin position="353"/>
        <end position="370"/>
    </location>
</feature>